<dbReference type="InterPro" id="IPR050194">
    <property type="entry name" value="Glycosyltransferase_grp1"/>
</dbReference>
<keyword evidence="2" id="KW-0808">Transferase</keyword>
<evidence type="ECO:0000259" key="1">
    <source>
        <dbReference type="Pfam" id="PF00534"/>
    </source>
</evidence>
<evidence type="ECO:0000313" key="3">
    <source>
        <dbReference type="Proteomes" id="UP000464211"/>
    </source>
</evidence>
<name>A0A858B204_COLAA</name>
<accession>A0A858B204</accession>
<dbReference type="Pfam" id="PF00534">
    <property type="entry name" value="Glycos_transf_1"/>
    <property type="match status" value="1"/>
</dbReference>
<proteinExistence type="predicted"/>
<dbReference type="CDD" id="cd03801">
    <property type="entry name" value="GT4_PimA-like"/>
    <property type="match status" value="1"/>
</dbReference>
<dbReference type="SUPFAM" id="SSF53756">
    <property type="entry name" value="UDP-Glycosyltransferase/glycogen phosphorylase"/>
    <property type="match status" value="2"/>
</dbReference>
<dbReference type="PANTHER" id="PTHR45947">
    <property type="entry name" value="SULFOQUINOVOSYL TRANSFERASE SQD2"/>
    <property type="match status" value="1"/>
</dbReference>
<dbReference type="GO" id="GO:0016757">
    <property type="term" value="F:glycosyltransferase activity"/>
    <property type="evidence" value="ECO:0007669"/>
    <property type="project" value="InterPro"/>
</dbReference>
<organism evidence="2 3">
    <name type="scientific">Collinsella aerofaciens (strain ATCC 25986 / DSM 3979 / JCM 10188 / KCTC 3647 / NCTC 11838 / VPI 1003)</name>
    <dbReference type="NCBI Taxonomy" id="411903"/>
    <lineage>
        <taxon>Bacteria</taxon>
        <taxon>Bacillati</taxon>
        <taxon>Actinomycetota</taxon>
        <taxon>Coriobacteriia</taxon>
        <taxon>Coriobacteriales</taxon>
        <taxon>Coriobacteriaceae</taxon>
        <taxon>Collinsella</taxon>
    </lineage>
</organism>
<dbReference type="AlphaFoldDB" id="A0A858B204"/>
<gene>
    <name evidence="2" type="ORF">GXM19_03495</name>
</gene>
<dbReference type="Pfam" id="PF13692">
    <property type="entry name" value="Glyco_trans_1_4"/>
    <property type="match status" value="1"/>
</dbReference>
<protein>
    <submittedName>
        <fullName evidence="2">Glycosyltransferase</fullName>
    </submittedName>
</protein>
<dbReference type="Gene3D" id="3.40.50.11090">
    <property type="match status" value="1"/>
</dbReference>
<dbReference type="InterPro" id="IPR001296">
    <property type="entry name" value="Glyco_trans_1"/>
</dbReference>
<dbReference type="GeneID" id="92849479"/>
<dbReference type="PANTHER" id="PTHR45947:SF3">
    <property type="entry name" value="SULFOQUINOVOSYL TRANSFERASE SQD2"/>
    <property type="match status" value="1"/>
</dbReference>
<dbReference type="RefSeq" id="WP_040360058.1">
    <property type="nucleotide sequence ID" value="NZ_AAVN02000014.1"/>
</dbReference>
<feature type="domain" description="Glycosyl transferase family 1" evidence="1">
    <location>
        <begin position="644"/>
        <end position="734"/>
    </location>
</feature>
<evidence type="ECO:0000313" key="2">
    <source>
        <dbReference type="EMBL" id="QIA33403.1"/>
    </source>
</evidence>
<dbReference type="EMBL" id="CP048433">
    <property type="protein sequence ID" value="QIA33403.1"/>
    <property type="molecule type" value="Genomic_DNA"/>
</dbReference>
<dbReference type="Gene3D" id="3.40.50.2000">
    <property type="entry name" value="Glycogen Phosphorylase B"/>
    <property type="match status" value="2"/>
</dbReference>
<reference evidence="2 3" key="1">
    <citation type="submission" date="2020-01" db="EMBL/GenBank/DDBJ databases">
        <title>Complete genome sequence of Collinsella aerofaciens JCM 10188(T).</title>
        <authorList>
            <person name="Tourlousse D.M."/>
            <person name="Sakamoto M."/>
            <person name="Miura T."/>
            <person name="Narita K."/>
            <person name="Ohashi A."/>
            <person name="Uchino Y."/>
            <person name="Yamazoe A."/>
            <person name="Kameyama K."/>
            <person name="Terauchi J."/>
            <person name="Ohkuma M."/>
            <person name="Kawasaki H."/>
            <person name="Sekiguchi Y."/>
        </authorList>
    </citation>
    <scope>NUCLEOTIDE SEQUENCE [LARGE SCALE GENOMIC DNA]</scope>
    <source>
        <strain evidence="2 3">JCM 10188</strain>
    </source>
</reference>
<sequence length="758" mass="86349">MLNLLEGIGYTVKEEGFYNVPKKVSHVLSMHRPRFDFGSRQDNSFFDVIFINGCDYSVPHPIRYRVDHQIEELEAAGLTVQKVNAWEMEKDILRHARTFIIFRCPLSDEVESLIRQAKKLNKRVIYDIDDLVIDTAYTDSIPFVNAMTAHDKSCYDDGVRRMGETLKLCDCAITTTEGMAEELKKYVPRVYINRNVASESMIDYSNIAIYRRDVLPSLQSSSVLPEDRVPYKRAVERRDEKQKTQEIRIGYFSGSITHNADFNSVLPALSKVMETHHNVTLMVGGELDVPDDLMPFSERIVTFPFCDWRRLPNYIASCDINIAPLENTLFNRAKSENKWIESSLVKVPTVASNVGAFKKMIQDGVTGFLCDCVEDWCAALNRLILDSDLRKSVGESAYLYCHEHCTTVSAAKAIRDIIVKEQSPNLAMVMPSVNTSGGVLVALRHLCILQDAGVDVLLLNTDDSTKWLEVFGHRIPVLNRVVPSGKLDKCPLSGAIDTAVATLWDTLDFVRRYPRIGKKKYLVQNLETDFYLPGDRLRLQANATYLNNDIDYLTISPWCEEWLQDRFGQDCKSVPNGLDLAAFPHSVRDFSLPKIRILIEGDCGSDYKNVDEAFRVVERLDSERYEIWYMNYTGKKKPWYRIDNFLGRVPHDQISDIYNQCHILLKTSILESFSYPPLEMMATGGFVVAVPNGGNAEFLRDGLNCLLYDRGDIDAAVSCINRIVNDHGLRKTLYDGGLKTAEERDWSKLTDRVVRLYD</sequence>
<dbReference type="Proteomes" id="UP000464211">
    <property type="component" value="Chromosome"/>
</dbReference>